<dbReference type="InParanoid" id="A0A2G5CMF8"/>
<feature type="domain" description="U1-type" evidence="1">
    <location>
        <begin position="16"/>
        <end position="50"/>
    </location>
</feature>
<dbReference type="EMBL" id="KZ305062">
    <property type="protein sequence ID" value="PIA32370.1"/>
    <property type="molecule type" value="Genomic_DNA"/>
</dbReference>
<reference evidence="2 3" key="1">
    <citation type="submission" date="2017-09" db="EMBL/GenBank/DDBJ databases">
        <title>WGS assembly of Aquilegia coerulea Goldsmith.</title>
        <authorList>
            <person name="Hodges S."/>
            <person name="Kramer E."/>
            <person name="Nordborg M."/>
            <person name="Tomkins J."/>
            <person name="Borevitz J."/>
            <person name="Derieg N."/>
            <person name="Yan J."/>
            <person name="Mihaltcheva S."/>
            <person name="Hayes R.D."/>
            <person name="Rokhsar D."/>
        </authorList>
    </citation>
    <scope>NUCLEOTIDE SEQUENCE [LARGE SCALE GENOMIC DNA]</scope>
    <source>
        <strain evidence="3">cv. Goldsmith</strain>
    </source>
</reference>
<dbReference type="GO" id="GO:0003690">
    <property type="term" value="F:double-stranded DNA binding"/>
    <property type="evidence" value="ECO:0007669"/>
    <property type="project" value="TreeGrafter"/>
</dbReference>
<protein>
    <recommendedName>
        <fullName evidence="1">U1-type domain-containing protein</fullName>
    </recommendedName>
</protein>
<dbReference type="Pfam" id="PF25095">
    <property type="entry name" value="C2H2-zf_KIN17"/>
    <property type="match status" value="2"/>
</dbReference>
<proteinExistence type="predicted"/>
<evidence type="ECO:0000259" key="1">
    <source>
        <dbReference type="SMART" id="SM00451"/>
    </source>
</evidence>
<dbReference type="InterPro" id="IPR036236">
    <property type="entry name" value="Znf_C2H2_sf"/>
</dbReference>
<dbReference type="SUPFAM" id="SSF57667">
    <property type="entry name" value="beta-beta-alpha zinc fingers"/>
    <property type="match status" value="2"/>
</dbReference>
<feature type="domain" description="U1-type" evidence="1">
    <location>
        <begin position="81"/>
        <end position="115"/>
    </location>
</feature>
<dbReference type="GO" id="GO:0006974">
    <property type="term" value="P:DNA damage response"/>
    <property type="evidence" value="ECO:0007669"/>
    <property type="project" value="TreeGrafter"/>
</dbReference>
<accession>A0A2G5CMF8</accession>
<dbReference type="InterPro" id="IPR056767">
    <property type="entry name" value="C2H2-Znf_KIN17"/>
</dbReference>
<gene>
    <name evidence="2" type="ORF">AQUCO_04500163v1</name>
</gene>
<dbReference type="GO" id="GO:0008270">
    <property type="term" value="F:zinc ion binding"/>
    <property type="evidence" value="ECO:0007669"/>
    <property type="project" value="InterPro"/>
</dbReference>
<evidence type="ECO:0000313" key="2">
    <source>
        <dbReference type="EMBL" id="PIA32370.1"/>
    </source>
</evidence>
<dbReference type="SMART" id="SM00451">
    <property type="entry name" value="ZnF_U1"/>
    <property type="match status" value="2"/>
</dbReference>
<dbReference type="Proteomes" id="UP000230069">
    <property type="component" value="Unassembled WGS sequence"/>
</dbReference>
<dbReference type="PANTHER" id="PTHR12805:SF0">
    <property type="entry name" value="DNA_RNA-BINDING PROTEIN KIN17"/>
    <property type="match status" value="1"/>
</dbReference>
<dbReference type="GO" id="GO:0006260">
    <property type="term" value="P:DNA replication"/>
    <property type="evidence" value="ECO:0007669"/>
    <property type="project" value="TreeGrafter"/>
</dbReference>
<organism evidence="2 3">
    <name type="scientific">Aquilegia coerulea</name>
    <name type="common">Rocky mountain columbine</name>
    <dbReference type="NCBI Taxonomy" id="218851"/>
    <lineage>
        <taxon>Eukaryota</taxon>
        <taxon>Viridiplantae</taxon>
        <taxon>Streptophyta</taxon>
        <taxon>Embryophyta</taxon>
        <taxon>Tracheophyta</taxon>
        <taxon>Spermatophyta</taxon>
        <taxon>Magnoliopsida</taxon>
        <taxon>Ranunculales</taxon>
        <taxon>Ranunculaceae</taxon>
        <taxon>Thalictroideae</taxon>
        <taxon>Aquilegia</taxon>
    </lineage>
</organism>
<keyword evidence="3" id="KW-1185">Reference proteome</keyword>
<dbReference type="OrthoDB" id="10266249at2759"/>
<dbReference type="InterPro" id="IPR003604">
    <property type="entry name" value="Matrin/U1-like-C_Znf_C2H2"/>
</dbReference>
<dbReference type="PANTHER" id="PTHR12805">
    <property type="entry name" value="KIN17 KIN, ANTIGENIC DETERMINANT OF RECA PROTEIN HOMOLOG"/>
    <property type="match status" value="1"/>
</dbReference>
<dbReference type="InterPro" id="IPR037321">
    <property type="entry name" value="KIN17-like"/>
</dbReference>
<dbReference type="STRING" id="218851.A0A2G5CMF8"/>
<name>A0A2G5CMF8_AQUCA</name>
<sequence>MDGSMHQPKIIKIRTMRRGYCELCEKQCRDENGFKRHCLSKNHKTLANFLAQKEMSKQLKKHKKNINVDPPQPKIIKIRSMRRGYCELCKKQCRDENGFKRHCLSKNHKTLANFLAQKEMNKQLKKHKTTINVDPPQEELENLQLE</sequence>
<dbReference type="GO" id="GO:0005634">
    <property type="term" value="C:nucleus"/>
    <property type="evidence" value="ECO:0007669"/>
    <property type="project" value="TreeGrafter"/>
</dbReference>
<dbReference type="AlphaFoldDB" id="A0A2G5CMF8"/>
<evidence type="ECO:0000313" key="3">
    <source>
        <dbReference type="Proteomes" id="UP000230069"/>
    </source>
</evidence>